<dbReference type="Gene3D" id="2.60.40.10">
    <property type="entry name" value="Immunoglobulins"/>
    <property type="match status" value="1"/>
</dbReference>
<dbReference type="CDD" id="cd00093">
    <property type="entry name" value="HTH_XRE"/>
    <property type="match status" value="1"/>
</dbReference>
<dbReference type="RefSeq" id="WP_192782710.1">
    <property type="nucleotide sequence ID" value="NZ_JADBEG010000001.1"/>
</dbReference>
<sequence length="224" mass="24754">MSRESALETLGETMRHLRTANGASLTAAALAAGVSKGHLSNVERGRDSPSWDLIDFYEEAYGGDGQLWSAYVETVAGPRQRRPQVTHPAYPIAGDESAFVADVTVPDGTVMPPGFRFEKVWRLRNAGTVPWIGRYLRRLGAPGGLGIPSSPVRVRITDTMPGETVDIRVPLKSHILPGTAEIHWKMVDEDGFEFFPDRYYQGIFMIIVVDDRAPPPNLRRLVPD</sequence>
<dbReference type="Proteomes" id="UP000631670">
    <property type="component" value="Unassembled WGS sequence"/>
</dbReference>
<gene>
    <name evidence="2" type="ORF">H4696_007209</name>
</gene>
<dbReference type="InterPro" id="IPR001387">
    <property type="entry name" value="Cro/C1-type_HTH"/>
</dbReference>
<protein>
    <submittedName>
        <fullName evidence="2">Transcriptional regulator with XRE-family HTH domain</fullName>
    </submittedName>
</protein>
<comment type="caution">
    <text evidence="2">The sequence shown here is derived from an EMBL/GenBank/DDBJ whole genome shotgun (WGS) entry which is preliminary data.</text>
</comment>
<dbReference type="InterPro" id="IPR010982">
    <property type="entry name" value="Lambda_DNA-bd_dom_sf"/>
</dbReference>
<dbReference type="InterPro" id="IPR013783">
    <property type="entry name" value="Ig-like_fold"/>
</dbReference>
<proteinExistence type="predicted"/>
<dbReference type="PANTHER" id="PTHR20930:SF0">
    <property type="entry name" value="PROTEIN ILRUN"/>
    <property type="match status" value="1"/>
</dbReference>
<dbReference type="InterPro" id="IPR032350">
    <property type="entry name" value="Nbr1_FW"/>
</dbReference>
<name>A0ABR9IAA5_9PSEU</name>
<dbReference type="PROSITE" id="PS50943">
    <property type="entry name" value="HTH_CROC1"/>
    <property type="match status" value="1"/>
</dbReference>
<dbReference type="Gene3D" id="1.10.260.40">
    <property type="entry name" value="lambda repressor-like DNA-binding domains"/>
    <property type="match status" value="1"/>
</dbReference>
<feature type="domain" description="HTH cro/C1-type" evidence="1">
    <location>
        <begin position="14"/>
        <end position="68"/>
    </location>
</feature>
<dbReference type="Pfam" id="PF13560">
    <property type="entry name" value="HTH_31"/>
    <property type="match status" value="1"/>
</dbReference>
<reference evidence="2 3" key="1">
    <citation type="submission" date="2020-10" db="EMBL/GenBank/DDBJ databases">
        <title>Sequencing the genomes of 1000 actinobacteria strains.</title>
        <authorList>
            <person name="Klenk H.-P."/>
        </authorList>
    </citation>
    <scope>NUCLEOTIDE SEQUENCE [LARGE SCALE GENOMIC DNA]</scope>
    <source>
        <strain evidence="2 3">DSM 44653</strain>
    </source>
</reference>
<dbReference type="EMBL" id="JADBEG010000001">
    <property type="protein sequence ID" value="MBE1500109.1"/>
    <property type="molecule type" value="Genomic_DNA"/>
</dbReference>
<dbReference type="PANTHER" id="PTHR20930">
    <property type="entry name" value="OVARIAN CARCINOMA ANTIGEN CA125-RELATED"/>
    <property type="match status" value="1"/>
</dbReference>
<dbReference type="Pfam" id="PF16158">
    <property type="entry name" value="N_BRCA1_IG"/>
    <property type="match status" value="1"/>
</dbReference>
<dbReference type="SUPFAM" id="SSF47413">
    <property type="entry name" value="lambda repressor-like DNA-binding domains"/>
    <property type="match status" value="1"/>
</dbReference>
<evidence type="ECO:0000313" key="2">
    <source>
        <dbReference type="EMBL" id="MBE1500109.1"/>
    </source>
</evidence>
<evidence type="ECO:0000313" key="3">
    <source>
        <dbReference type="Proteomes" id="UP000631670"/>
    </source>
</evidence>
<dbReference type="SMART" id="SM00530">
    <property type="entry name" value="HTH_XRE"/>
    <property type="match status" value="1"/>
</dbReference>
<evidence type="ECO:0000259" key="1">
    <source>
        <dbReference type="PROSITE" id="PS50943"/>
    </source>
</evidence>
<organism evidence="2 3">
    <name type="scientific">Amycolatopsis lexingtonensis</name>
    <dbReference type="NCBI Taxonomy" id="218822"/>
    <lineage>
        <taxon>Bacteria</taxon>
        <taxon>Bacillati</taxon>
        <taxon>Actinomycetota</taxon>
        <taxon>Actinomycetes</taxon>
        <taxon>Pseudonocardiales</taxon>
        <taxon>Pseudonocardiaceae</taxon>
        <taxon>Amycolatopsis</taxon>
    </lineage>
</organism>
<accession>A0ABR9IAA5</accession>
<keyword evidence="3" id="KW-1185">Reference proteome</keyword>
<dbReference type="CDD" id="cd14947">
    <property type="entry name" value="NBR1_like"/>
    <property type="match status" value="1"/>
</dbReference>